<reference evidence="2 3" key="1">
    <citation type="submission" date="2019-06" db="EMBL/GenBank/DDBJ databases">
        <title>A chromosomal-level reference genome of Carpinus fangiana (Coryloideae, Betulaceae).</title>
        <authorList>
            <person name="Yang X."/>
            <person name="Wang Z."/>
            <person name="Zhang L."/>
            <person name="Hao G."/>
            <person name="Liu J."/>
            <person name="Yang Y."/>
        </authorList>
    </citation>
    <scope>NUCLEOTIDE SEQUENCE [LARGE SCALE GENOMIC DNA]</scope>
    <source>
        <strain evidence="2">Cfa_2016G</strain>
        <tissue evidence="2">Leaf</tissue>
    </source>
</reference>
<gene>
    <name evidence="2" type="ORF">FH972_021945</name>
</gene>
<proteinExistence type="predicted"/>
<dbReference type="Proteomes" id="UP000327013">
    <property type="component" value="Unassembled WGS sequence"/>
</dbReference>
<comment type="caution">
    <text evidence="2">The sequence shown here is derived from an EMBL/GenBank/DDBJ whole genome shotgun (WGS) entry which is preliminary data.</text>
</comment>
<protein>
    <submittedName>
        <fullName evidence="2">Uncharacterized protein</fullName>
    </submittedName>
</protein>
<accession>A0A5N6KQS8</accession>
<keyword evidence="1" id="KW-0812">Transmembrane</keyword>
<evidence type="ECO:0000313" key="3">
    <source>
        <dbReference type="Proteomes" id="UP000327013"/>
    </source>
</evidence>
<dbReference type="AlphaFoldDB" id="A0A5N6KQS8"/>
<evidence type="ECO:0000313" key="2">
    <source>
        <dbReference type="EMBL" id="KAB8339006.1"/>
    </source>
</evidence>
<name>A0A5N6KQS8_9ROSI</name>
<sequence>MADNNYRSIRSGFLRLTDGSTPGSKSKGLSEGALAGIIIAVVAVVVLFATVFGFALRRRRKRRAVKEQSVHEASVSTASGWTQKESYFAQAKRLVDPRPKQHPTQELHSATVSEMPNGERLVRHSQAKQVDVTLVATLVVVARLEEGTRRGERLVKRLELAIVDLHLQHALLVAHLVREARADGHIVNRRQVLSPAALSRVRDADDHVAVGLVVDLGQRLVVVGVAVGLEDLADADLREAVLALQVDAEAVGAVVGRPVDLVRAGLGVDLVELGAAVLALGVLDAVRVGGRGRLHDERAILGLGEEVLEARVLVAIAALEIAGGDRGRAALLGPDGQLQLPKAKVEVPSWSAGGIEFCCGRRISEELHPTGSSDLADWEQYEAVHLRLVMKLQIASPGLGKHSDVAEERGVGSGARVDLQRLQ</sequence>
<feature type="transmembrane region" description="Helical" evidence="1">
    <location>
        <begin position="33"/>
        <end position="56"/>
    </location>
</feature>
<keyword evidence="3" id="KW-1185">Reference proteome</keyword>
<keyword evidence="1" id="KW-0472">Membrane</keyword>
<keyword evidence="1" id="KW-1133">Transmembrane helix</keyword>
<organism evidence="2 3">
    <name type="scientific">Carpinus fangiana</name>
    <dbReference type="NCBI Taxonomy" id="176857"/>
    <lineage>
        <taxon>Eukaryota</taxon>
        <taxon>Viridiplantae</taxon>
        <taxon>Streptophyta</taxon>
        <taxon>Embryophyta</taxon>
        <taxon>Tracheophyta</taxon>
        <taxon>Spermatophyta</taxon>
        <taxon>Magnoliopsida</taxon>
        <taxon>eudicotyledons</taxon>
        <taxon>Gunneridae</taxon>
        <taxon>Pentapetalae</taxon>
        <taxon>rosids</taxon>
        <taxon>fabids</taxon>
        <taxon>Fagales</taxon>
        <taxon>Betulaceae</taxon>
        <taxon>Carpinus</taxon>
    </lineage>
</organism>
<evidence type="ECO:0000256" key="1">
    <source>
        <dbReference type="SAM" id="Phobius"/>
    </source>
</evidence>
<dbReference type="EMBL" id="VIBQ01000010">
    <property type="protein sequence ID" value="KAB8339006.1"/>
    <property type="molecule type" value="Genomic_DNA"/>
</dbReference>